<evidence type="ECO:0000313" key="10">
    <source>
        <dbReference type="Proteomes" id="UP000077521"/>
    </source>
</evidence>
<dbReference type="InterPro" id="IPR017905">
    <property type="entry name" value="ERV/ALR_sulphydryl_oxidase"/>
</dbReference>
<dbReference type="EMBL" id="LWDF02000049">
    <property type="protein sequence ID" value="KAE8259031.1"/>
    <property type="molecule type" value="Genomic_DNA"/>
</dbReference>
<keyword evidence="10" id="KW-1185">Reference proteome</keyword>
<keyword evidence="2 6" id="KW-0285">Flavoprotein</keyword>
<evidence type="ECO:0000256" key="3">
    <source>
        <dbReference type="ARBA" id="ARBA00022827"/>
    </source>
</evidence>
<evidence type="ECO:0000256" key="4">
    <source>
        <dbReference type="ARBA" id="ARBA00023002"/>
    </source>
</evidence>
<dbReference type="Pfam" id="PF04777">
    <property type="entry name" value="Evr1_Alr"/>
    <property type="match status" value="1"/>
</dbReference>
<feature type="signal peptide" evidence="8">
    <location>
        <begin position="1"/>
        <end position="33"/>
    </location>
</feature>
<dbReference type="PANTHER" id="PTHR12645:SF1">
    <property type="entry name" value="FAD-LINKED SULFHYDRYL OXIDASE ERV2"/>
    <property type="match status" value="1"/>
</dbReference>
<evidence type="ECO:0000256" key="2">
    <source>
        <dbReference type="ARBA" id="ARBA00022630"/>
    </source>
</evidence>
<keyword evidence="5" id="KW-1015">Disulfide bond</keyword>
<dbReference type="FunFam" id="1.20.120.310:FF:000002">
    <property type="entry name" value="Sulfhydryl oxidase"/>
    <property type="match status" value="1"/>
</dbReference>
<dbReference type="Proteomes" id="UP000077521">
    <property type="component" value="Unassembled WGS sequence"/>
</dbReference>
<dbReference type="SUPFAM" id="SSF69000">
    <property type="entry name" value="FAD-dependent thiol oxidase"/>
    <property type="match status" value="1"/>
</dbReference>
<dbReference type="GO" id="GO:0005739">
    <property type="term" value="C:mitochondrion"/>
    <property type="evidence" value="ECO:0007669"/>
    <property type="project" value="TreeGrafter"/>
</dbReference>
<comment type="catalytic activity">
    <reaction evidence="6">
        <text>2 R'C(R)SH + O2 = R'C(R)S-S(R)CR' + H2O2</text>
        <dbReference type="Rhea" id="RHEA:17357"/>
        <dbReference type="ChEBI" id="CHEBI:15379"/>
        <dbReference type="ChEBI" id="CHEBI:16240"/>
        <dbReference type="ChEBI" id="CHEBI:16520"/>
        <dbReference type="ChEBI" id="CHEBI:17412"/>
        <dbReference type="EC" id="1.8.3.2"/>
    </reaction>
</comment>
<feature type="compositionally biased region" description="Gly residues" evidence="7">
    <location>
        <begin position="308"/>
        <end position="317"/>
    </location>
</feature>
<proteinExistence type="predicted"/>
<evidence type="ECO:0000256" key="8">
    <source>
        <dbReference type="SAM" id="SignalP"/>
    </source>
</evidence>
<dbReference type="PANTHER" id="PTHR12645">
    <property type="entry name" value="ALR/ERV"/>
    <property type="match status" value="1"/>
</dbReference>
<comment type="cofactor">
    <cofactor evidence="1 6">
        <name>FAD</name>
        <dbReference type="ChEBI" id="CHEBI:57692"/>
    </cofactor>
</comment>
<feature type="region of interest" description="Disordered" evidence="7">
    <location>
        <begin position="271"/>
        <end position="317"/>
    </location>
</feature>
<dbReference type="Gene3D" id="1.20.120.310">
    <property type="entry name" value="ERV/ALR sulfhydryl oxidase domain"/>
    <property type="match status" value="1"/>
</dbReference>
<dbReference type="InterPro" id="IPR036774">
    <property type="entry name" value="ERV/ALR_sulphydryl_oxid_sf"/>
</dbReference>
<dbReference type="InterPro" id="IPR039799">
    <property type="entry name" value="ALR/ERV"/>
</dbReference>
<dbReference type="GO" id="GO:0016971">
    <property type="term" value="F:flavin-dependent sulfhydryl oxidase activity"/>
    <property type="evidence" value="ECO:0007669"/>
    <property type="project" value="InterPro"/>
</dbReference>
<feature type="chain" id="PRO_5044292189" description="Sulfhydryl oxidase" evidence="8">
    <location>
        <begin position="34"/>
        <end position="317"/>
    </location>
</feature>
<dbReference type="PROSITE" id="PS51324">
    <property type="entry name" value="ERV_ALR"/>
    <property type="match status" value="1"/>
</dbReference>
<evidence type="ECO:0000256" key="1">
    <source>
        <dbReference type="ARBA" id="ARBA00001974"/>
    </source>
</evidence>
<dbReference type="AlphaFoldDB" id="A0A177TDY0"/>
<reference evidence="9" key="1">
    <citation type="submission" date="2016-04" db="EMBL/GenBank/DDBJ databases">
        <authorList>
            <person name="Nguyen H.D."/>
            <person name="Samba Siva P."/>
            <person name="Cullis J."/>
            <person name="Levesque C.A."/>
            <person name="Hambleton S."/>
        </authorList>
    </citation>
    <scope>NUCLEOTIDE SEQUENCE</scope>
    <source>
        <strain evidence="9">DAOMC 236416</strain>
    </source>
</reference>
<evidence type="ECO:0000256" key="5">
    <source>
        <dbReference type="ARBA" id="ARBA00023157"/>
    </source>
</evidence>
<comment type="caution">
    <text evidence="9">The sequence shown here is derived from an EMBL/GenBank/DDBJ whole genome shotgun (WGS) entry which is preliminary data.</text>
</comment>
<protein>
    <recommendedName>
        <fullName evidence="6">Sulfhydryl oxidase</fullName>
        <ecNumber evidence="6">1.8.3.2</ecNumber>
    </recommendedName>
</protein>
<dbReference type="GO" id="GO:0050660">
    <property type="term" value="F:flavin adenine dinucleotide binding"/>
    <property type="evidence" value="ECO:0007669"/>
    <property type="project" value="TreeGrafter"/>
</dbReference>
<evidence type="ECO:0000256" key="6">
    <source>
        <dbReference type="RuleBase" id="RU371123"/>
    </source>
</evidence>
<reference evidence="9" key="2">
    <citation type="journal article" date="2019" name="IMA Fungus">
        <title>Genome sequencing and comparison of five Tilletia species to identify candidate genes for the detection of regulated species infecting wheat.</title>
        <authorList>
            <person name="Nguyen H.D.T."/>
            <person name="Sultana T."/>
            <person name="Kesanakurti P."/>
            <person name="Hambleton S."/>
        </authorList>
    </citation>
    <scope>NUCLEOTIDE SEQUENCE</scope>
    <source>
        <strain evidence="9">DAOMC 236416</strain>
    </source>
</reference>
<keyword evidence="8" id="KW-0732">Signal</keyword>
<keyword evidence="4 6" id="KW-0560">Oxidoreductase</keyword>
<gene>
    <name evidence="9" type="ORF">A4X13_0g1296</name>
</gene>
<sequence>MRARRPSSSRFCQLFACCTILLIVPTLLFLSSSQSGPKLVRDPRTGQWYTTDSLKAGTGKGDDLLIPVGGKGINPALSQGNGAAPIPADAAQGWRLPGALSHIDDVLKDSWGGLKDGVNALGENVNAALGTGGGGAKGGAGVIPPGAVELKAPIMDKLTNETLRAELGRATWKFLHTMTLRFPETPTQDERDTLKTFIYSFSRLYPCAECAGHFQELLKELPPQTSSRKAASMWLCSVHNRVNARLGKEQFDCLKLDETYDCGCGGDEGGAGSKKNGTAGAGKGTSPVPPAGLGPPAKLKQGEVFEGLGAGPGPGSE</sequence>
<organism evidence="9 10">
    <name type="scientific">Tilletia indica</name>
    <dbReference type="NCBI Taxonomy" id="43049"/>
    <lineage>
        <taxon>Eukaryota</taxon>
        <taxon>Fungi</taxon>
        <taxon>Dikarya</taxon>
        <taxon>Basidiomycota</taxon>
        <taxon>Ustilaginomycotina</taxon>
        <taxon>Exobasidiomycetes</taxon>
        <taxon>Tilletiales</taxon>
        <taxon>Tilletiaceae</taxon>
        <taxon>Tilletia</taxon>
    </lineage>
</organism>
<accession>A0A177TDY0</accession>
<keyword evidence="3 6" id="KW-0274">FAD</keyword>
<dbReference type="EC" id="1.8.3.2" evidence="6"/>
<evidence type="ECO:0000313" key="9">
    <source>
        <dbReference type="EMBL" id="KAE8259031.1"/>
    </source>
</evidence>
<evidence type="ECO:0000256" key="7">
    <source>
        <dbReference type="SAM" id="MobiDB-lite"/>
    </source>
</evidence>
<name>A0A177TDY0_9BASI</name>